<sequence length="103" mass="11684">MTMASLSCTFDLLEHIKTSKPNKRKNSIDIHGYLADNALCPLLTLKEYLKRTAPLRGTERKLFFLGTLFLDGLNSDWNQQELIQVNSLLIASGQLLHPKQGRE</sequence>
<organism evidence="1 2">
    <name type="scientific">Porites evermanni</name>
    <dbReference type="NCBI Taxonomy" id="104178"/>
    <lineage>
        <taxon>Eukaryota</taxon>
        <taxon>Metazoa</taxon>
        <taxon>Cnidaria</taxon>
        <taxon>Anthozoa</taxon>
        <taxon>Hexacorallia</taxon>
        <taxon>Scleractinia</taxon>
        <taxon>Fungiina</taxon>
        <taxon>Poritidae</taxon>
        <taxon>Porites</taxon>
    </lineage>
</organism>
<name>A0ABN8S954_9CNID</name>
<gene>
    <name evidence="1" type="ORF">PEVE_00017561</name>
</gene>
<dbReference type="Proteomes" id="UP001159427">
    <property type="component" value="Unassembled WGS sequence"/>
</dbReference>
<reference evidence="1 2" key="1">
    <citation type="submission" date="2022-05" db="EMBL/GenBank/DDBJ databases">
        <authorList>
            <consortium name="Genoscope - CEA"/>
            <person name="William W."/>
        </authorList>
    </citation>
    <scope>NUCLEOTIDE SEQUENCE [LARGE SCALE GENOMIC DNA]</scope>
</reference>
<accession>A0ABN8S954</accession>
<keyword evidence="2" id="KW-1185">Reference proteome</keyword>
<proteinExistence type="predicted"/>
<dbReference type="EMBL" id="CALNXI010002407">
    <property type="protein sequence ID" value="CAH3187311.1"/>
    <property type="molecule type" value="Genomic_DNA"/>
</dbReference>
<comment type="caution">
    <text evidence="1">The sequence shown here is derived from an EMBL/GenBank/DDBJ whole genome shotgun (WGS) entry which is preliminary data.</text>
</comment>
<evidence type="ECO:0000313" key="1">
    <source>
        <dbReference type="EMBL" id="CAH3187311.1"/>
    </source>
</evidence>
<evidence type="ECO:0000313" key="2">
    <source>
        <dbReference type="Proteomes" id="UP001159427"/>
    </source>
</evidence>
<feature type="non-terminal residue" evidence="1">
    <location>
        <position position="103"/>
    </location>
</feature>
<protein>
    <submittedName>
        <fullName evidence="1">Uncharacterized protein</fullName>
    </submittedName>
</protein>